<dbReference type="InterPro" id="IPR023095">
    <property type="entry name" value="Ade_MeTrfase_dom_2"/>
</dbReference>
<comment type="similarity">
    <text evidence="1 7">Belongs to the N(4)/N(6)-methyltransferase family.</text>
</comment>
<dbReference type="PIRSF" id="PIRSF000398">
    <property type="entry name" value="M_m6A_EcoRV"/>
    <property type="match status" value="1"/>
</dbReference>
<dbReference type="Gene3D" id="1.10.1020.10">
    <property type="entry name" value="Adenine-specific Methyltransferase, Domain 2"/>
    <property type="match status" value="1"/>
</dbReference>
<dbReference type="PRINTS" id="PR00505">
    <property type="entry name" value="D12N6MTFRASE"/>
</dbReference>
<dbReference type="Proteomes" id="UP000254792">
    <property type="component" value="Chromosome"/>
</dbReference>
<dbReference type="GO" id="GO:0009307">
    <property type="term" value="P:DNA restriction-modification system"/>
    <property type="evidence" value="ECO:0007669"/>
    <property type="project" value="InterPro"/>
</dbReference>
<evidence type="ECO:0000256" key="7">
    <source>
        <dbReference type="RuleBase" id="RU361257"/>
    </source>
</evidence>
<dbReference type="EMBL" id="CP031376">
    <property type="protein sequence ID" value="AXK51616.1"/>
    <property type="molecule type" value="Genomic_DNA"/>
</dbReference>
<evidence type="ECO:0000256" key="5">
    <source>
        <dbReference type="ARBA" id="ARBA00022691"/>
    </source>
</evidence>
<evidence type="ECO:0000256" key="2">
    <source>
        <dbReference type="ARBA" id="ARBA00011900"/>
    </source>
</evidence>
<evidence type="ECO:0000256" key="1">
    <source>
        <dbReference type="ARBA" id="ARBA00006594"/>
    </source>
</evidence>
<dbReference type="GO" id="GO:0032259">
    <property type="term" value="P:methylation"/>
    <property type="evidence" value="ECO:0007669"/>
    <property type="project" value="UniProtKB-KW"/>
</dbReference>
<gene>
    <name evidence="8" type="primary">dam</name>
    <name evidence="8" type="ORF">SALLE_v1c09460</name>
</gene>
<dbReference type="PANTHER" id="PTHR30481:SF3">
    <property type="entry name" value="DNA ADENINE METHYLASE"/>
    <property type="match status" value="1"/>
</dbReference>
<evidence type="ECO:0000256" key="6">
    <source>
        <dbReference type="ARBA" id="ARBA00047942"/>
    </source>
</evidence>
<dbReference type="EC" id="2.1.1.72" evidence="2 7"/>
<dbReference type="GO" id="GO:0043565">
    <property type="term" value="F:sequence-specific DNA binding"/>
    <property type="evidence" value="ECO:0007669"/>
    <property type="project" value="TreeGrafter"/>
</dbReference>
<keyword evidence="5 7" id="KW-0949">S-adenosyl-L-methionine</keyword>
<keyword evidence="4 7" id="KW-0808">Transferase</keyword>
<dbReference type="SUPFAM" id="SSF53335">
    <property type="entry name" value="S-adenosyl-L-methionine-dependent methyltransferases"/>
    <property type="match status" value="1"/>
</dbReference>
<organism evidence="8 9">
    <name type="scientific">Spiroplasma alleghenense</name>
    <dbReference type="NCBI Taxonomy" id="216931"/>
    <lineage>
        <taxon>Bacteria</taxon>
        <taxon>Bacillati</taxon>
        <taxon>Mycoplasmatota</taxon>
        <taxon>Mollicutes</taxon>
        <taxon>Entomoplasmatales</taxon>
        <taxon>Spiroplasmataceae</taxon>
        <taxon>Spiroplasma</taxon>
    </lineage>
</organism>
<dbReference type="InterPro" id="IPR029063">
    <property type="entry name" value="SAM-dependent_MTases_sf"/>
</dbReference>
<dbReference type="GO" id="GO:0009007">
    <property type="term" value="F:site-specific DNA-methyltransferase (adenine-specific) activity"/>
    <property type="evidence" value="ECO:0007669"/>
    <property type="project" value="UniProtKB-UniRule"/>
</dbReference>
<dbReference type="InterPro" id="IPR012263">
    <property type="entry name" value="M_m6A_EcoRV"/>
</dbReference>
<evidence type="ECO:0000256" key="3">
    <source>
        <dbReference type="ARBA" id="ARBA00022603"/>
    </source>
</evidence>
<comment type="catalytic activity">
    <reaction evidence="6 7">
        <text>a 2'-deoxyadenosine in DNA + S-adenosyl-L-methionine = an N(6)-methyl-2'-deoxyadenosine in DNA + S-adenosyl-L-homocysteine + H(+)</text>
        <dbReference type="Rhea" id="RHEA:15197"/>
        <dbReference type="Rhea" id="RHEA-COMP:12418"/>
        <dbReference type="Rhea" id="RHEA-COMP:12419"/>
        <dbReference type="ChEBI" id="CHEBI:15378"/>
        <dbReference type="ChEBI" id="CHEBI:57856"/>
        <dbReference type="ChEBI" id="CHEBI:59789"/>
        <dbReference type="ChEBI" id="CHEBI:90615"/>
        <dbReference type="ChEBI" id="CHEBI:90616"/>
        <dbReference type="EC" id="2.1.1.72"/>
    </reaction>
</comment>
<evidence type="ECO:0000313" key="9">
    <source>
        <dbReference type="Proteomes" id="UP000254792"/>
    </source>
</evidence>
<dbReference type="GO" id="GO:1904047">
    <property type="term" value="F:S-adenosyl-L-methionine binding"/>
    <property type="evidence" value="ECO:0007669"/>
    <property type="project" value="TreeGrafter"/>
</dbReference>
<dbReference type="Pfam" id="PF02086">
    <property type="entry name" value="MethyltransfD12"/>
    <property type="match status" value="1"/>
</dbReference>
<dbReference type="InterPro" id="IPR012327">
    <property type="entry name" value="MeTrfase_D12"/>
</dbReference>
<keyword evidence="9" id="KW-1185">Reference proteome</keyword>
<dbReference type="NCBIfam" id="TIGR00571">
    <property type="entry name" value="dam"/>
    <property type="match status" value="1"/>
</dbReference>
<evidence type="ECO:0000313" key="8">
    <source>
        <dbReference type="EMBL" id="AXK51616.1"/>
    </source>
</evidence>
<name>A0A345Z4T7_9MOLU</name>
<dbReference type="Gene3D" id="3.40.50.150">
    <property type="entry name" value="Vaccinia Virus protein VP39"/>
    <property type="match status" value="1"/>
</dbReference>
<sequence>MDKYIKSPINYTGNKFRILDQIFEKLPKNKHKFIDLFCGGATVGINSNYDEVIFIDKNPYIINLLSTLANNDINKIINKIKSIIQEYNLSYSAEMGYKYYSLQKSEIDNNGLKFFNKQGYYKLREDYNSTKNKNSFDSNLKLYLLIIYGFNNDIRFNNSGGFNLPVGKTDFNKNNLKKITEFNLRAKGKKFIFMQGSFEDEEIEQLVFADSFVYMDPPYLITTAFYNENKGWNLEEEKKLLSFMDKLIKNETPFALSNIISRDNAINQPLFDWIKGNQELIEIHEININYSSASYNKLVRYSKDKEILLIGGLKNGFKNRK</sequence>
<dbReference type="GO" id="GO:0006298">
    <property type="term" value="P:mismatch repair"/>
    <property type="evidence" value="ECO:0007669"/>
    <property type="project" value="TreeGrafter"/>
</dbReference>
<dbReference type="OrthoDB" id="9805629at2"/>
<dbReference type="PROSITE" id="PS00092">
    <property type="entry name" value="N6_MTASE"/>
    <property type="match status" value="1"/>
</dbReference>
<dbReference type="RefSeq" id="WP_115558509.1">
    <property type="nucleotide sequence ID" value="NZ_CP031376.1"/>
</dbReference>
<keyword evidence="3 7" id="KW-0489">Methyltransferase</keyword>
<evidence type="ECO:0000256" key="4">
    <source>
        <dbReference type="ARBA" id="ARBA00022679"/>
    </source>
</evidence>
<accession>A0A345Z4T7</accession>
<dbReference type="AlphaFoldDB" id="A0A345Z4T7"/>
<dbReference type="REBASE" id="265522">
    <property type="entry name" value="M1.SalPLHS1ORF9460P"/>
</dbReference>
<dbReference type="InterPro" id="IPR002052">
    <property type="entry name" value="DNA_methylase_N6_adenine_CS"/>
</dbReference>
<protein>
    <recommendedName>
        <fullName evidence="2 7">Site-specific DNA-methyltransferase (adenine-specific)</fullName>
        <ecNumber evidence="2 7">2.1.1.72</ecNumber>
    </recommendedName>
</protein>
<proteinExistence type="inferred from homology"/>
<dbReference type="KEGG" id="salx:SALLE_v1c09460"/>
<reference evidence="8 9" key="1">
    <citation type="submission" date="2018-07" db="EMBL/GenBank/DDBJ databases">
        <title>Complete genome sequence of Spiroplasma alleghenense PLHS-1 (ATCC 51752).</title>
        <authorList>
            <person name="Chou L."/>
            <person name="Lee T.-Y."/>
            <person name="Tsai Y.-M."/>
            <person name="Kuo C.-H."/>
        </authorList>
    </citation>
    <scope>NUCLEOTIDE SEQUENCE [LARGE SCALE GENOMIC DNA]</scope>
    <source>
        <strain evidence="8 9">PLHS-1</strain>
    </source>
</reference>
<dbReference type="PANTHER" id="PTHR30481">
    <property type="entry name" value="DNA ADENINE METHYLASE"/>
    <property type="match status" value="1"/>
</dbReference>